<protein>
    <submittedName>
        <fullName evidence="1">Uncharacterized protein</fullName>
    </submittedName>
</protein>
<evidence type="ECO:0000313" key="2">
    <source>
        <dbReference type="Proteomes" id="UP000477402"/>
    </source>
</evidence>
<evidence type="ECO:0000313" key="1">
    <source>
        <dbReference type="EMBL" id="NEX56250.1"/>
    </source>
</evidence>
<comment type="caution">
    <text evidence="1">The sequence shown here is derived from an EMBL/GenBank/DDBJ whole genome shotgun (WGS) entry which is preliminary data.</text>
</comment>
<dbReference type="Proteomes" id="UP000477402">
    <property type="component" value="Unassembled WGS sequence"/>
</dbReference>
<reference evidence="1 2" key="1">
    <citation type="submission" date="2019-12" db="EMBL/GenBank/DDBJ databases">
        <title>Draft Genome Sequences of L. lactis strains MS22333, MS22334, MS22336, and MS22337, Isolated from Spontaneous Fermented Camel Milk in Ethiopia.</title>
        <authorList>
            <person name="Bragason E."/>
            <person name="Hansen E.B."/>
            <person name="Guya M.E."/>
            <person name="Berhe T."/>
        </authorList>
    </citation>
    <scope>NUCLEOTIDE SEQUENCE [LARGE SCALE GENOMIC DNA]</scope>
    <source>
        <strain evidence="1 2">MS22336</strain>
    </source>
</reference>
<proteinExistence type="predicted"/>
<sequence length="47" mass="5377">MISWLIKEGYEEKHLINLEIFDYLTTISDNAGGKFNKEIVIAGNFNS</sequence>
<dbReference type="RefSeq" id="WP_205470395.1">
    <property type="nucleotide sequence ID" value="NZ_WWDJ01000117.1"/>
</dbReference>
<gene>
    <name evidence="1" type="ORF">GTP08_11390</name>
</gene>
<accession>A0A6M0MA00</accession>
<name>A0A6M0MA00_9LACT</name>
<dbReference type="AlphaFoldDB" id="A0A6M0MA00"/>
<dbReference type="Gene3D" id="3.40.50.2000">
    <property type="entry name" value="Glycogen Phosphorylase B"/>
    <property type="match status" value="1"/>
</dbReference>
<organism evidence="1 2">
    <name type="scientific">Lactococcus lactis</name>
    <dbReference type="NCBI Taxonomy" id="1358"/>
    <lineage>
        <taxon>Bacteria</taxon>
        <taxon>Bacillati</taxon>
        <taxon>Bacillota</taxon>
        <taxon>Bacilli</taxon>
        <taxon>Lactobacillales</taxon>
        <taxon>Streptococcaceae</taxon>
        <taxon>Lactococcus</taxon>
    </lineage>
</organism>
<dbReference type="EMBL" id="WWDJ01000117">
    <property type="protein sequence ID" value="NEX56250.1"/>
    <property type="molecule type" value="Genomic_DNA"/>
</dbReference>